<dbReference type="InterPro" id="IPR038765">
    <property type="entry name" value="Papain-like_cys_pep_sf"/>
</dbReference>
<comment type="caution">
    <text evidence="8">The sequence shown here is derived from an EMBL/GenBank/DDBJ whole genome shotgun (WGS) entry which is preliminary data.</text>
</comment>
<dbReference type="Gene3D" id="3.40.395.10">
    <property type="entry name" value="Adenoviral Proteinase, Chain A"/>
    <property type="match status" value="1"/>
</dbReference>
<feature type="compositionally biased region" description="Basic and acidic residues" evidence="6">
    <location>
        <begin position="871"/>
        <end position="887"/>
    </location>
</feature>
<feature type="region of interest" description="Disordered" evidence="6">
    <location>
        <begin position="224"/>
        <end position="292"/>
    </location>
</feature>
<evidence type="ECO:0000256" key="3">
    <source>
        <dbReference type="ARBA" id="ARBA00022670"/>
    </source>
</evidence>
<gene>
    <name evidence="8" type="ORF">ILYODFUR_002291</name>
</gene>
<sequence length="1096" mass="124311">MMERRRALTIPFVDKDKLMENPLRIPVGCLSSEGGKLEGQVSWTAFADCKYKSCYSRHKNGSTMPDCSLAALKSPEILRRKPRLILTDVLKTEPGKDYVARIKMSSNIRRLSSPRKDDGQRKEDDLPSRETCSSHTEERNNERKNVTSKDKQRTPTSRRSATRNRKHQYTEDEDNEENQDIKEVIIGKNSKEDDEEEETFAEVVDCGLSLSWKPACDEKSAGFTKEKLTGSEEDEQHGLMRKRKDPGSQCNGTSSPKRQRESVLRQTGEAGKDVERAPMSVSQEESEEDVDLESLDRCIVQFTVGAEDGLEPMVPLIPHVEPEGIIISNKLSLSPRNNSTTQTNPSDPIVLSSDEEESSDNPKCRSKLVRENASLVDTVIFRKPSKETLFLQEKTSDTEEVQMLQMLVQESPPSAPGSPVPEVDYSSLSVPFLAMYCGCYKMRADGGLMIAKNKIIIPLKGTSEQLTGLVTFERKELRRYSVWDQQELEAQDIHFEDKDPAPPGVLLFYVTETAAAAIQQELYQLCISEDGPIDTGKASPLILLTLKDPLEGMEGALLRSVLDIDCINRMTHEHNIANNDGDGLRGLLDIDTPVLSLDDSIQLIRRIGVDSNLLSILGMKSADSDWSEDQNGSHYDEEEIHTSHIWVDTNYENDVEVDLEMATEEEETEVEPKEDQEGDEPKTPSDSIKNEARPVYTVCHRKRKQSYSVSLCKPDSKWTKFKHQGLTRRLIQFPPPPLKGGITVTTEDLQCLDSGQYLNDVIIDFYLKYLIQNASAAISERSHIFSSFFYKQLTRRDNASEGGSNDYCQRQRRHQRVKTWTRHVDIFDKDFLFVPVNQEAHWYLVVICFPGLDEPQLGDWVGESPDPDEAQECKGSTDDAETLRLDPSDGLDTGTENDQDQAIKDLPPPCPVSCTELTCLRRTVCRRPCILIMDSLKLSSHERICKLLREYLQSEWEVRRGLSRDFGPDQLKSSHCQVPLQDNSSDCGLYLLQYVECFLKDPVVHFDLPLQLRKWFSHDCLPRFKPQDCNKEGETEKMTASRRLSAAKKNVLYTSTASQCGSSYNEREKMGADNYSLTRRELFKMNVINIKEMIPE</sequence>
<organism evidence="8 9">
    <name type="scientific">Ilyodon furcidens</name>
    <name type="common">goldbreast splitfin</name>
    <dbReference type="NCBI Taxonomy" id="33524"/>
    <lineage>
        <taxon>Eukaryota</taxon>
        <taxon>Metazoa</taxon>
        <taxon>Chordata</taxon>
        <taxon>Craniata</taxon>
        <taxon>Vertebrata</taxon>
        <taxon>Euteleostomi</taxon>
        <taxon>Actinopterygii</taxon>
        <taxon>Neopterygii</taxon>
        <taxon>Teleostei</taxon>
        <taxon>Neoteleostei</taxon>
        <taxon>Acanthomorphata</taxon>
        <taxon>Ovalentaria</taxon>
        <taxon>Atherinomorphae</taxon>
        <taxon>Cyprinodontiformes</taxon>
        <taxon>Goodeidae</taxon>
        <taxon>Ilyodon</taxon>
    </lineage>
</organism>
<keyword evidence="2" id="KW-0597">Phosphoprotein</keyword>
<feature type="compositionally biased region" description="Basic and acidic residues" evidence="6">
    <location>
        <begin position="670"/>
        <end position="691"/>
    </location>
</feature>
<dbReference type="Pfam" id="PF02902">
    <property type="entry name" value="Peptidase_C48"/>
    <property type="match status" value="1"/>
</dbReference>
<dbReference type="SUPFAM" id="SSF54001">
    <property type="entry name" value="Cysteine proteinases"/>
    <property type="match status" value="1"/>
</dbReference>
<dbReference type="PANTHER" id="PTHR46896:SF2">
    <property type="entry name" value="SENTRIN-SPECIFIC PROTEASE 7"/>
    <property type="match status" value="1"/>
</dbReference>
<feature type="region of interest" description="Disordered" evidence="6">
    <location>
        <begin position="661"/>
        <end position="691"/>
    </location>
</feature>
<evidence type="ECO:0000313" key="8">
    <source>
        <dbReference type="EMBL" id="MEQ2227821.1"/>
    </source>
</evidence>
<evidence type="ECO:0000313" key="9">
    <source>
        <dbReference type="Proteomes" id="UP001482620"/>
    </source>
</evidence>
<keyword evidence="9" id="KW-1185">Reference proteome</keyword>
<feature type="domain" description="Ubiquitin-like protease family profile" evidence="7">
    <location>
        <begin position="742"/>
        <end position="998"/>
    </location>
</feature>
<accession>A0ABV0T4Y9</accession>
<feature type="compositionally biased region" description="Basic and acidic residues" evidence="6">
    <location>
        <begin position="135"/>
        <end position="153"/>
    </location>
</feature>
<evidence type="ECO:0000256" key="4">
    <source>
        <dbReference type="ARBA" id="ARBA00022786"/>
    </source>
</evidence>
<evidence type="ECO:0000259" key="7">
    <source>
        <dbReference type="PROSITE" id="PS50600"/>
    </source>
</evidence>
<dbReference type="PANTHER" id="PTHR46896">
    <property type="entry name" value="SENTRIN-SPECIFIC PROTEASE"/>
    <property type="match status" value="1"/>
</dbReference>
<dbReference type="InterPro" id="IPR051947">
    <property type="entry name" value="Sentrin-specific_protease"/>
</dbReference>
<evidence type="ECO:0000256" key="6">
    <source>
        <dbReference type="SAM" id="MobiDB-lite"/>
    </source>
</evidence>
<evidence type="ECO:0000256" key="1">
    <source>
        <dbReference type="ARBA" id="ARBA00005234"/>
    </source>
</evidence>
<reference evidence="8 9" key="1">
    <citation type="submission" date="2021-06" db="EMBL/GenBank/DDBJ databases">
        <authorList>
            <person name="Palmer J.M."/>
        </authorList>
    </citation>
    <scope>NUCLEOTIDE SEQUENCE [LARGE SCALE GENOMIC DNA]</scope>
    <source>
        <strain evidence="9">if_2019</strain>
        <tissue evidence="8">Muscle</tissue>
    </source>
</reference>
<feature type="region of interest" description="Disordered" evidence="6">
    <location>
        <begin position="859"/>
        <end position="904"/>
    </location>
</feature>
<keyword evidence="3" id="KW-0645">Protease</keyword>
<name>A0ABV0T4Y9_9TELE</name>
<dbReference type="EMBL" id="JAHRIQ010023276">
    <property type="protein sequence ID" value="MEQ2227821.1"/>
    <property type="molecule type" value="Genomic_DNA"/>
</dbReference>
<comment type="similarity">
    <text evidence="1">Belongs to the peptidase C48 family.</text>
</comment>
<feature type="compositionally biased region" description="Basic and acidic residues" evidence="6">
    <location>
        <begin position="114"/>
        <end position="128"/>
    </location>
</feature>
<keyword evidence="4" id="KW-0833">Ubl conjugation pathway</keyword>
<dbReference type="PROSITE" id="PS50600">
    <property type="entry name" value="ULP_PROTEASE"/>
    <property type="match status" value="1"/>
</dbReference>
<feature type="compositionally biased region" description="Polar residues" evidence="6">
    <location>
        <begin position="333"/>
        <end position="346"/>
    </location>
</feature>
<feature type="region of interest" description="Disordered" evidence="6">
    <location>
        <begin position="333"/>
        <end position="362"/>
    </location>
</feature>
<evidence type="ECO:0000256" key="5">
    <source>
        <dbReference type="ARBA" id="ARBA00022801"/>
    </source>
</evidence>
<dbReference type="InterPro" id="IPR003653">
    <property type="entry name" value="Peptidase_C48_C"/>
</dbReference>
<evidence type="ECO:0000256" key="2">
    <source>
        <dbReference type="ARBA" id="ARBA00022553"/>
    </source>
</evidence>
<protein>
    <recommendedName>
        <fullName evidence="7">Ubiquitin-like protease family profile domain-containing protein</fullName>
    </recommendedName>
</protein>
<keyword evidence="5" id="KW-0378">Hydrolase</keyword>
<proteinExistence type="inferred from homology"/>
<dbReference type="Proteomes" id="UP001482620">
    <property type="component" value="Unassembled WGS sequence"/>
</dbReference>
<feature type="region of interest" description="Disordered" evidence="6">
    <location>
        <begin position="109"/>
        <end position="183"/>
    </location>
</feature>